<evidence type="ECO:0000313" key="2">
    <source>
        <dbReference type="Proteomes" id="UP000799766"/>
    </source>
</evidence>
<protein>
    <submittedName>
        <fullName evidence="1">Uncharacterized protein</fullName>
    </submittedName>
</protein>
<gene>
    <name evidence="1" type="ORF">BDY21DRAFT_387427</name>
</gene>
<organism evidence="1 2">
    <name type="scientific">Lineolata rhizophorae</name>
    <dbReference type="NCBI Taxonomy" id="578093"/>
    <lineage>
        <taxon>Eukaryota</taxon>
        <taxon>Fungi</taxon>
        <taxon>Dikarya</taxon>
        <taxon>Ascomycota</taxon>
        <taxon>Pezizomycotina</taxon>
        <taxon>Dothideomycetes</taxon>
        <taxon>Dothideomycetes incertae sedis</taxon>
        <taxon>Lineolatales</taxon>
        <taxon>Lineolataceae</taxon>
        <taxon>Lineolata</taxon>
    </lineage>
</organism>
<keyword evidence="2" id="KW-1185">Reference proteome</keyword>
<dbReference type="Proteomes" id="UP000799766">
    <property type="component" value="Unassembled WGS sequence"/>
</dbReference>
<reference evidence="1" key="1">
    <citation type="journal article" date="2020" name="Stud. Mycol.">
        <title>101 Dothideomycetes genomes: a test case for predicting lifestyles and emergence of pathogens.</title>
        <authorList>
            <person name="Haridas S."/>
            <person name="Albert R."/>
            <person name="Binder M."/>
            <person name="Bloem J."/>
            <person name="Labutti K."/>
            <person name="Salamov A."/>
            <person name="Andreopoulos B."/>
            <person name="Baker S."/>
            <person name="Barry K."/>
            <person name="Bills G."/>
            <person name="Bluhm B."/>
            <person name="Cannon C."/>
            <person name="Castanera R."/>
            <person name="Culley D."/>
            <person name="Daum C."/>
            <person name="Ezra D."/>
            <person name="Gonzalez J."/>
            <person name="Henrissat B."/>
            <person name="Kuo A."/>
            <person name="Liang C."/>
            <person name="Lipzen A."/>
            <person name="Lutzoni F."/>
            <person name="Magnuson J."/>
            <person name="Mondo S."/>
            <person name="Nolan M."/>
            <person name="Ohm R."/>
            <person name="Pangilinan J."/>
            <person name="Park H.-J."/>
            <person name="Ramirez L."/>
            <person name="Alfaro M."/>
            <person name="Sun H."/>
            <person name="Tritt A."/>
            <person name="Yoshinaga Y."/>
            <person name="Zwiers L.-H."/>
            <person name="Turgeon B."/>
            <person name="Goodwin S."/>
            <person name="Spatafora J."/>
            <person name="Crous P."/>
            <person name="Grigoriev I."/>
        </authorList>
    </citation>
    <scope>NUCLEOTIDE SEQUENCE</scope>
    <source>
        <strain evidence="1">ATCC 16933</strain>
    </source>
</reference>
<dbReference type="AlphaFoldDB" id="A0A6A6NSA2"/>
<name>A0A6A6NSA2_9PEZI</name>
<proteinExistence type="predicted"/>
<dbReference type="OrthoDB" id="4436466at2759"/>
<sequence>MGKFRSLVRLATASTVAGAIGWKVYTKDTHFIDFSTSSPEFATAFYRAHNPAPGNKPLLLDHAVKRVPLSKLRTSDTDELTREFSANIWGGPGFALQRKYHEKRGRHLEGRQDMLWEKGDLAKSDYRQGTKIADYFEVVQRTPEKVTVRWGDSPLVTGPRPSDGLFSVEVSRDDKFATFHLKSIFFNSTPEGAEGGQLPFWYTPLHREYTKLWMETSVRSLMK</sequence>
<accession>A0A6A6NSA2</accession>
<dbReference type="EMBL" id="MU001690">
    <property type="protein sequence ID" value="KAF2454621.1"/>
    <property type="molecule type" value="Genomic_DNA"/>
</dbReference>
<evidence type="ECO:0000313" key="1">
    <source>
        <dbReference type="EMBL" id="KAF2454621.1"/>
    </source>
</evidence>